<gene>
    <name evidence="1" type="ORF">AE618_21840</name>
</gene>
<dbReference type="Proteomes" id="UP000037822">
    <property type="component" value="Unassembled WGS sequence"/>
</dbReference>
<proteinExistence type="predicted"/>
<evidence type="ECO:0000313" key="2">
    <source>
        <dbReference type="Proteomes" id="UP000037822"/>
    </source>
</evidence>
<keyword evidence="2" id="KW-1185">Reference proteome</keyword>
<name>A0A0N1F1R0_9HYPH</name>
<accession>A0A0N1F1R0</accession>
<protein>
    <recommendedName>
        <fullName evidence="3">DUF2946 domain-containing protein</fullName>
    </recommendedName>
</protein>
<evidence type="ECO:0000313" key="1">
    <source>
        <dbReference type="EMBL" id="KPH77821.1"/>
    </source>
</evidence>
<reference evidence="1 2" key="1">
    <citation type="submission" date="2015-07" db="EMBL/GenBank/DDBJ databases">
        <title>Whole genome sequencing of Bosea vaviloviae isolated from cave pool.</title>
        <authorList>
            <person name="Tan N.E.H."/>
            <person name="Lee Y.P."/>
            <person name="Gan H.M."/>
            <person name="Barton H."/>
            <person name="Savka M.A."/>
        </authorList>
    </citation>
    <scope>NUCLEOTIDE SEQUENCE [LARGE SCALE GENOMIC DNA]</scope>
    <source>
        <strain evidence="1 2">SD260</strain>
    </source>
</reference>
<evidence type="ECO:0008006" key="3">
    <source>
        <dbReference type="Google" id="ProtNLM"/>
    </source>
</evidence>
<organism evidence="1 2">
    <name type="scientific">Bosea vaviloviae</name>
    <dbReference type="NCBI Taxonomy" id="1526658"/>
    <lineage>
        <taxon>Bacteria</taxon>
        <taxon>Pseudomonadati</taxon>
        <taxon>Pseudomonadota</taxon>
        <taxon>Alphaproteobacteria</taxon>
        <taxon>Hyphomicrobiales</taxon>
        <taxon>Boseaceae</taxon>
        <taxon>Bosea</taxon>
    </lineage>
</organism>
<dbReference type="PATRIC" id="fig|1526658.3.peg.3045"/>
<dbReference type="OrthoDB" id="8163076at2"/>
<dbReference type="AlphaFoldDB" id="A0A0N1F1R0"/>
<dbReference type="EMBL" id="LGSZ01000057">
    <property type="protein sequence ID" value="KPH77821.1"/>
    <property type="molecule type" value="Genomic_DNA"/>
</dbReference>
<sequence length="126" mass="13488">MPLSLQSMQGMIEIMIIRVALWLALRAALIVGLVVAGWTPAAMAMPRASDCAMMMQSGSATDDGGDREARAPCPFAAYCAVASVFVAPSDVWTEVVVYETLQILVGFDDLARSEFQPSPPARPPRS</sequence>
<dbReference type="RefSeq" id="WP_054211177.1">
    <property type="nucleotide sequence ID" value="NZ_LGSZ01000057.1"/>
</dbReference>
<comment type="caution">
    <text evidence="1">The sequence shown here is derived from an EMBL/GenBank/DDBJ whole genome shotgun (WGS) entry which is preliminary data.</text>
</comment>